<dbReference type="Ensembl" id="ENSPLAT00000008047.1">
    <property type="protein sequence ID" value="ENSPLAP00000022599.1"/>
    <property type="gene ID" value="ENSPLAG00000007274.1"/>
</dbReference>
<proteinExistence type="predicted"/>
<keyword evidence="4" id="KW-1185">Reference proteome</keyword>
<dbReference type="PANTHER" id="PTHR43570">
    <property type="entry name" value="ALDEHYDE DEHYDROGENASE"/>
    <property type="match status" value="1"/>
</dbReference>
<dbReference type="InterPro" id="IPR016161">
    <property type="entry name" value="Ald_DH/histidinol_DH"/>
</dbReference>
<dbReference type="Gene3D" id="3.40.309.10">
    <property type="entry name" value="Aldehyde Dehydrogenase, Chain A, domain 2"/>
    <property type="match status" value="1"/>
</dbReference>
<dbReference type="GO" id="GO:0004028">
    <property type="term" value="F:3-chloroallyl aldehyde dehydrogenase activity"/>
    <property type="evidence" value="ECO:0007669"/>
    <property type="project" value="TreeGrafter"/>
</dbReference>
<reference evidence="3" key="2">
    <citation type="submission" date="2025-09" db="UniProtKB">
        <authorList>
            <consortium name="Ensembl"/>
        </authorList>
    </citation>
    <scope>IDENTIFICATION</scope>
</reference>
<name>A0A3B3VCM0_9TELE</name>
<evidence type="ECO:0000256" key="2">
    <source>
        <dbReference type="ARBA" id="ARBA00024226"/>
    </source>
</evidence>
<dbReference type="InterPro" id="IPR016163">
    <property type="entry name" value="Ald_DH_C"/>
</dbReference>
<dbReference type="EC" id="1.2.1.3" evidence="2"/>
<evidence type="ECO:0000313" key="3">
    <source>
        <dbReference type="Ensembl" id="ENSPLAP00000022599.1"/>
    </source>
</evidence>
<reference evidence="3" key="1">
    <citation type="submission" date="2025-08" db="UniProtKB">
        <authorList>
            <consortium name="Ensembl"/>
        </authorList>
    </citation>
    <scope>IDENTIFICATION</scope>
</reference>
<organism evidence="3 4">
    <name type="scientific">Poecilia latipinna</name>
    <name type="common">sailfin molly</name>
    <dbReference type="NCBI Taxonomy" id="48699"/>
    <lineage>
        <taxon>Eukaryota</taxon>
        <taxon>Metazoa</taxon>
        <taxon>Chordata</taxon>
        <taxon>Craniata</taxon>
        <taxon>Vertebrata</taxon>
        <taxon>Euteleostomi</taxon>
        <taxon>Actinopterygii</taxon>
        <taxon>Neopterygii</taxon>
        <taxon>Teleostei</taxon>
        <taxon>Neoteleostei</taxon>
        <taxon>Acanthomorphata</taxon>
        <taxon>Ovalentaria</taxon>
        <taxon>Atherinomorphae</taxon>
        <taxon>Cyprinodontiformes</taxon>
        <taxon>Poeciliidae</taxon>
        <taxon>Poeciliinae</taxon>
        <taxon>Poecilia</taxon>
    </lineage>
</organism>
<dbReference type="GO" id="GO:0006081">
    <property type="term" value="P:aldehyde metabolic process"/>
    <property type="evidence" value="ECO:0007669"/>
    <property type="project" value="InterPro"/>
</dbReference>
<dbReference type="InterPro" id="IPR012394">
    <property type="entry name" value="Aldehyde_DH_NAD(P)"/>
</dbReference>
<evidence type="ECO:0000256" key="1">
    <source>
        <dbReference type="ARBA" id="ARBA00023002"/>
    </source>
</evidence>
<dbReference type="SUPFAM" id="SSF53720">
    <property type="entry name" value="ALDH-like"/>
    <property type="match status" value="1"/>
</dbReference>
<dbReference type="STRING" id="48699.ENSPLAP00000022599"/>
<sequence length="91" mass="10066">MQEEIFGPLLPIIIREKPLVLYVFSHNAKVNAWPAAEMSSGALVANDCIVRFLDSTLPFGGVGAYPPPGSYWLFLTEQSISADGRRTTRRI</sequence>
<protein>
    <recommendedName>
        <fullName evidence="2">aldehyde dehydrogenase (NAD(+))</fullName>
        <ecNumber evidence="2">1.2.1.3</ecNumber>
    </recommendedName>
</protein>
<dbReference type="GO" id="GO:0005737">
    <property type="term" value="C:cytoplasm"/>
    <property type="evidence" value="ECO:0007669"/>
    <property type="project" value="TreeGrafter"/>
</dbReference>
<evidence type="ECO:0000313" key="4">
    <source>
        <dbReference type="Proteomes" id="UP000261500"/>
    </source>
</evidence>
<dbReference type="PANTHER" id="PTHR43570:SF9">
    <property type="entry name" value="ALDEHYDE DEHYDROGENASE FAMILY 3 MEMBER A2"/>
    <property type="match status" value="1"/>
</dbReference>
<keyword evidence="1" id="KW-0560">Oxidoreductase</keyword>
<dbReference type="Proteomes" id="UP000261500">
    <property type="component" value="Unplaced"/>
</dbReference>
<dbReference type="GO" id="GO:0004029">
    <property type="term" value="F:aldehyde dehydrogenase (NAD+) activity"/>
    <property type="evidence" value="ECO:0007669"/>
    <property type="project" value="UniProtKB-EC"/>
</dbReference>
<accession>A0A3B3VCM0</accession>
<dbReference type="AlphaFoldDB" id="A0A3B3VCM0"/>